<dbReference type="InterPro" id="IPR038404">
    <property type="entry name" value="TRAP_DctP_sf"/>
</dbReference>
<evidence type="ECO:0000256" key="3">
    <source>
        <dbReference type="ARBA" id="ARBA00022764"/>
    </source>
</evidence>
<evidence type="ECO:0000256" key="1">
    <source>
        <dbReference type="ARBA" id="ARBA00004418"/>
    </source>
</evidence>
<sequence length="341" mass="36931">MKILNTAASSVAALALLATGAVAEGHATTKLRIQTHYAPESISGKLATEYVENIQAMSGGAIEVEMFYASSVVKSVETFDAAASGILDCDMTGGAYQTGKNPAFQFVGDIMGGYDTPYQQLSWLYYGGGLDAAAQLYNKYDMELIGWWIYGQESFASTKPIAKVADFKNWKFRSPPGMETKIFEKLGASPIVMDFTEIFTALETGIIDGADASGLANNKSMGLYDIAKYANFPGFHSMPSDHLACNKAVFDAMPEAHQRIMKVAMESLALRTALTFEKLNAESASELRANGVTLSRWGDEDMAEFRKAAQATWPEFATTPEAKALVESHMGYLTQLGLVSE</sequence>
<evidence type="ECO:0000256" key="2">
    <source>
        <dbReference type="ARBA" id="ARBA00022729"/>
    </source>
</evidence>
<dbReference type="AlphaFoldDB" id="A0A1M4ZQX5"/>
<evidence type="ECO:0000256" key="4">
    <source>
        <dbReference type="SAM" id="SignalP"/>
    </source>
</evidence>
<feature type="signal peptide" evidence="4">
    <location>
        <begin position="1"/>
        <end position="23"/>
    </location>
</feature>
<comment type="subcellular location">
    <subcellularLocation>
        <location evidence="1">Periplasm</location>
    </subcellularLocation>
</comment>
<evidence type="ECO:0000313" key="6">
    <source>
        <dbReference type="Proteomes" id="UP000184144"/>
    </source>
</evidence>
<dbReference type="PANTHER" id="PTHR33376:SF5">
    <property type="entry name" value="EXTRACYTOPLASMIC SOLUTE RECEPTOR PROTEIN"/>
    <property type="match status" value="1"/>
</dbReference>
<dbReference type="Pfam" id="PF03480">
    <property type="entry name" value="DctP"/>
    <property type="match status" value="1"/>
</dbReference>
<dbReference type="PANTHER" id="PTHR33376">
    <property type="match status" value="1"/>
</dbReference>
<accession>A0A1M4ZQX5</accession>
<dbReference type="GO" id="GO:0055085">
    <property type="term" value="P:transmembrane transport"/>
    <property type="evidence" value="ECO:0007669"/>
    <property type="project" value="InterPro"/>
</dbReference>
<dbReference type="RefSeq" id="WP_073143586.1">
    <property type="nucleotide sequence ID" value="NZ_FQUV01000004.1"/>
</dbReference>
<keyword evidence="3" id="KW-0574">Periplasm</keyword>
<dbReference type="Gene3D" id="3.40.190.170">
    <property type="entry name" value="Bacterial extracellular solute-binding protein, family 7"/>
    <property type="match status" value="1"/>
</dbReference>
<dbReference type="GO" id="GO:0042597">
    <property type="term" value="C:periplasmic space"/>
    <property type="evidence" value="ECO:0007669"/>
    <property type="project" value="UniProtKB-SubCell"/>
</dbReference>
<name>A0A1M4ZQX5_9RHOB</name>
<dbReference type="STRING" id="1486859.SAMN05444273_104286"/>
<protein>
    <submittedName>
        <fullName evidence="5">TRAP-type mannitol/chloroaromatic compound transport system, substrate-binding protein</fullName>
    </submittedName>
</protein>
<reference evidence="6" key="1">
    <citation type="submission" date="2016-11" db="EMBL/GenBank/DDBJ databases">
        <authorList>
            <person name="Varghese N."/>
            <person name="Submissions S."/>
        </authorList>
    </citation>
    <scope>NUCLEOTIDE SEQUENCE [LARGE SCALE GENOMIC DNA]</scope>
    <source>
        <strain evidence="6">DSM 100566</strain>
    </source>
</reference>
<evidence type="ECO:0000313" key="5">
    <source>
        <dbReference type="EMBL" id="SHF20421.1"/>
    </source>
</evidence>
<dbReference type="CDD" id="cd13604">
    <property type="entry name" value="PBP2_TRAP_ketoacid_lactate_like"/>
    <property type="match status" value="1"/>
</dbReference>
<keyword evidence="2 4" id="KW-0732">Signal</keyword>
<dbReference type="EMBL" id="FQUV01000004">
    <property type="protein sequence ID" value="SHF20421.1"/>
    <property type="molecule type" value="Genomic_DNA"/>
</dbReference>
<organism evidence="5 6">
    <name type="scientific">Litoreibacter ascidiaceicola</name>
    <dbReference type="NCBI Taxonomy" id="1486859"/>
    <lineage>
        <taxon>Bacteria</taxon>
        <taxon>Pseudomonadati</taxon>
        <taxon>Pseudomonadota</taxon>
        <taxon>Alphaproteobacteria</taxon>
        <taxon>Rhodobacterales</taxon>
        <taxon>Roseobacteraceae</taxon>
        <taxon>Litoreibacter</taxon>
    </lineage>
</organism>
<feature type="chain" id="PRO_5013110057" evidence="4">
    <location>
        <begin position="24"/>
        <end position="341"/>
    </location>
</feature>
<dbReference type="Proteomes" id="UP000184144">
    <property type="component" value="Unassembled WGS sequence"/>
</dbReference>
<dbReference type="OrthoDB" id="9769667at2"/>
<dbReference type="InterPro" id="IPR018389">
    <property type="entry name" value="DctP_fam"/>
</dbReference>
<proteinExistence type="predicted"/>
<keyword evidence="6" id="KW-1185">Reference proteome</keyword>
<gene>
    <name evidence="5" type="ORF">SAMN05444273_104286</name>
</gene>
<dbReference type="NCBIfam" id="NF037995">
    <property type="entry name" value="TRAP_S1"/>
    <property type="match status" value="1"/>
</dbReference>